<accession>A0A1F6DV51</accession>
<comment type="caution">
    <text evidence="1">The sequence shown here is derived from an EMBL/GenBank/DDBJ whole genome shotgun (WGS) entry which is preliminary data.</text>
</comment>
<dbReference type="STRING" id="1798497.A3D71_04590"/>
<name>A0A1F6DV51_9BACT</name>
<evidence type="ECO:0000313" key="2">
    <source>
        <dbReference type="Proteomes" id="UP000177652"/>
    </source>
</evidence>
<dbReference type="Proteomes" id="UP000177652">
    <property type="component" value="Unassembled WGS sequence"/>
</dbReference>
<protein>
    <recommendedName>
        <fullName evidence="3">FMN-binding domain-containing protein</fullName>
    </recommendedName>
</protein>
<dbReference type="EMBL" id="MFLK01000052">
    <property type="protein sequence ID" value="OGG65329.1"/>
    <property type="molecule type" value="Genomic_DNA"/>
</dbReference>
<reference evidence="1 2" key="1">
    <citation type="journal article" date="2016" name="Nat. Commun.">
        <title>Thousands of microbial genomes shed light on interconnected biogeochemical processes in an aquifer system.</title>
        <authorList>
            <person name="Anantharaman K."/>
            <person name="Brown C.T."/>
            <person name="Hug L.A."/>
            <person name="Sharon I."/>
            <person name="Castelle C.J."/>
            <person name="Probst A.J."/>
            <person name="Thomas B.C."/>
            <person name="Singh A."/>
            <person name="Wilkins M.J."/>
            <person name="Karaoz U."/>
            <person name="Brodie E.L."/>
            <person name="Williams K.H."/>
            <person name="Hubbard S.S."/>
            <person name="Banfield J.F."/>
        </authorList>
    </citation>
    <scope>NUCLEOTIDE SEQUENCE [LARGE SCALE GENOMIC DNA]</scope>
</reference>
<proteinExistence type="predicted"/>
<evidence type="ECO:0000313" key="1">
    <source>
        <dbReference type="EMBL" id="OGG65329.1"/>
    </source>
</evidence>
<dbReference type="AlphaFoldDB" id="A0A1F6DV51"/>
<sequence>MRRLLKMPRSIAIGVLVIAVVALFLYRFGSPLAQSSGMRGALQSANEPNLQAAREVSVVAEYKTPKSTDKVRFAVTIDSNGAIEAVRTTDVLKGDAATEKLQAFSQELLVVIRGKKLSELNSVDRIGKSSLTTAAFNAALPNLKAQL</sequence>
<organism evidence="1 2">
    <name type="scientific">Candidatus Kaiserbacteria bacterium RIFCSPHIGHO2_02_FULL_55_20</name>
    <dbReference type="NCBI Taxonomy" id="1798497"/>
    <lineage>
        <taxon>Bacteria</taxon>
        <taxon>Candidatus Kaiseribacteriota</taxon>
    </lineage>
</organism>
<evidence type="ECO:0008006" key="3">
    <source>
        <dbReference type="Google" id="ProtNLM"/>
    </source>
</evidence>
<gene>
    <name evidence="1" type="ORF">A3D71_04590</name>
</gene>